<dbReference type="GO" id="GO:0015979">
    <property type="term" value="P:photosynthesis"/>
    <property type="evidence" value="ECO:0007669"/>
    <property type="project" value="UniProtKB-KW"/>
</dbReference>
<reference evidence="7 10" key="2">
    <citation type="submission" date="2016-01" db="EMBL/GenBank/DDBJ databases">
        <authorList>
            <person name="Varghese N."/>
        </authorList>
    </citation>
    <scope>NUCLEOTIDE SEQUENCE [LARGE SCALE GENOMIC DNA]</scope>
    <source>
        <strain evidence="7 10">HL-91</strain>
    </source>
</reference>
<evidence type="ECO:0000256" key="6">
    <source>
        <dbReference type="SAM" id="Phobius"/>
    </source>
</evidence>
<evidence type="ECO:0000256" key="2">
    <source>
        <dbReference type="ARBA" id="ARBA00009920"/>
    </source>
</evidence>
<dbReference type="EMBL" id="FBYC01000004">
    <property type="protein sequence ID" value="CUX80876.1"/>
    <property type="molecule type" value="Genomic_DNA"/>
</dbReference>
<dbReference type="EMBL" id="LJSG01000020">
    <property type="protein sequence ID" value="KPP89854.1"/>
    <property type="molecule type" value="Genomic_DNA"/>
</dbReference>
<proteinExistence type="inferred from homology"/>
<keyword evidence="6" id="KW-1133">Transmembrane helix</keyword>
<dbReference type="GO" id="GO:0030494">
    <property type="term" value="P:bacteriochlorophyll biosynthetic process"/>
    <property type="evidence" value="ECO:0007669"/>
    <property type="project" value="UniProtKB-KW"/>
</dbReference>
<dbReference type="OrthoDB" id="7872505at2"/>
<feature type="transmembrane region" description="Helical" evidence="6">
    <location>
        <begin position="22"/>
        <end position="43"/>
    </location>
</feature>
<keyword evidence="4" id="KW-0149">Chlorophyll biosynthesis</keyword>
<sequence length="74" mass="8301">MADYTVNTPKAYHQPRDGGWEYSFYFATVFALALVVGLLTWSWRIVTTGRLPRLGPLGRALADARAIAPIIYRS</sequence>
<evidence type="ECO:0000313" key="8">
    <source>
        <dbReference type="EMBL" id="KPP89854.1"/>
    </source>
</evidence>
<dbReference type="InterPro" id="IPR008800">
    <property type="entry name" value="PufQ_cyt-su"/>
</dbReference>
<keyword evidence="3" id="KW-0602">Photosynthesis</keyword>
<comment type="similarity">
    <text evidence="2">Belongs to the PufQ family.</text>
</comment>
<protein>
    <submittedName>
        <fullName evidence="8">Light-harvesting complex 1 cytochrome subunit PufQ</fullName>
    </submittedName>
    <submittedName>
        <fullName evidence="7">PufQ cytochrome subunit</fullName>
    </submittedName>
</protein>
<keyword evidence="10" id="KW-1185">Reference proteome</keyword>
<gene>
    <name evidence="8" type="primary">pufQ</name>
    <name evidence="7" type="ORF">Ga0058931_1391</name>
    <name evidence="8" type="ORF">HLUCCA05_06755</name>
</gene>
<keyword evidence="6" id="KW-0472">Membrane</keyword>
<dbReference type="RefSeq" id="WP_072245682.1">
    <property type="nucleotide sequence ID" value="NZ_FBYC01000004.1"/>
</dbReference>
<accession>A0A0P7YHJ1</accession>
<organism evidence="8 9">
    <name type="scientific">Roseibaca calidilacus</name>
    <dbReference type="NCBI Taxonomy" id="1666912"/>
    <lineage>
        <taxon>Bacteria</taxon>
        <taxon>Pseudomonadati</taxon>
        <taxon>Pseudomonadota</taxon>
        <taxon>Alphaproteobacteria</taxon>
        <taxon>Rhodobacterales</taxon>
        <taxon>Paracoccaceae</taxon>
        <taxon>Roseinatronobacter</taxon>
    </lineage>
</organism>
<evidence type="ECO:0000313" key="9">
    <source>
        <dbReference type="Proteomes" id="UP000050413"/>
    </source>
</evidence>
<reference evidence="8 9" key="1">
    <citation type="submission" date="2015-09" db="EMBL/GenBank/DDBJ databases">
        <title>Identification and resolution of microdiversity through metagenomic sequencing of parallel consortia.</title>
        <authorList>
            <person name="Nelson W.C."/>
            <person name="Romine M.F."/>
            <person name="Lindemann S.R."/>
        </authorList>
    </citation>
    <scope>NUCLEOTIDE SEQUENCE [LARGE SCALE GENOMIC DNA]</scope>
    <source>
        <strain evidence="8">HL-91</strain>
    </source>
</reference>
<dbReference type="Pfam" id="PF05398">
    <property type="entry name" value="PufQ"/>
    <property type="match status" value="1"/>
</dbReference>
<evidence type="ECO:0000256" key="1">
    <source>
        <dbReference type="ARBA" id="ARBA00003128"/>
    </source>
</evidence>
<comment type="caution">
    <text evidence="8">The sequence shown here is derived from an EMBL/GenBank/DDBJ whole genome shotgun (WGS) entry which is preliminary data.</text>
</comment>
<evidence type="ECO:0000256" key="5">
    <source>
        <dbReference type="ARBA" id="ARBA00023181"/>
    </source>
</evidence>
<evidence type="ECO:0000256" key="3">
    <source>
        <dbReference type="ARBA" id="ARBA00022531"/>
    </source>
</evidence>
<keyword evidence="6" id="KW-0812">Transmembrane</keyword>
<keyword evidence="5" id="KW-0077">Bacteriochlorophyll biosynthesis</keyword>
<evidence type="ECO:0000313" key="10">
    <source>
        <dbReference type="Proteomes" id="UP000182045"/>
    </source>
</evidence>
<evidence type="ECO:0000313" key="7">
    <source>
        <dbReference type="EMBL" id="CUX80876.1"/>
    </source>
</evidence>
<dbReference type="STRING" id="1666912.Ga0058931_1391"/>
<name>A0A0P7YHJ1_9RHOB</name>
<comment type="function">
    <text evidence="1">Required for bacteriochlorophyll biosynthesis. Directly involved in the assembly of both the B875 and B800-850 pigment-protein complexes.</text>
</comment>
<evidence type="ECO:0000256" key="4">
    <source>
        <dbReference type="ARBA" id="ARBA00023171"/>
    </source>
</evidence>
<dbReference type="Proteomes" id="UP000182045">
    <property type="component" value="Unassembled WGS sequence"/>
</dbReference>
<dbReference type="Proteomes" id="UP000050413">
    <property type="component" value="Unassembled WGS sequence"/>
</dbReference>
<dbReference type="AlphaFoldDB" id="A0A0P7YHJ1"/>